<sequence length="143" mass="15560">MTVARILSQKGRTVVTVQPHRTLSEAATLLAEKGIGALVVSDAGQTVMGILSERDIIRAVARHGATALDNPVSRHMTSRVQTCTRETAVDEVMEMMTDGRFRHVPVVEEGRMIGLISIGDVVKTRIEAVEAEHQALREYIATA</sequence>
<evidence type="ECO:0000256" key="1">
    <source>
        <dbReference type="ARBA" id="ARBA00023122"/>
    </source>
</evidence>
<keyword evidence="5" id="KW-1185">Reference proteome</keyword>
<feature type="domain" description="CBS" evidence="3">
    <location>
        <begin position="76"/>
        <end position="132"/>
    </location>
</feature>
<dbReference type="InterPro" id="IPR046342">
    <property type="entry name" value="CBS_dom_sf"/>
</dbReference>
<dbReference type="CDD" id="cd04623">
    <property type="entry name" value="CBS_pair_bac_euk"/>
    <property type="match status" value="1"/>
</dbReference>
<evidence type="ECO:0000313" key="5">
    <source>
        <dbReference type="Proteomes" id="UP000286997"/>
    </source>
</evidence>
<dbReference type="InterPro" id="IPR051257">
    <property type="entry name" value="Diverse_CBS-Domain"/>
</dbReference>
<feature type="domain" description="CBS" evidence="3">
    <location>
        <begin position="7"/>
        <end position="68"/>
    </location>
</feature>
<dbReference type="PROSITE" id="PS51371">
    <property type="entry name" value="CBS"/>
    <property type="match status" value="2"/>
</dbReference>
<dbReference type="PANTHER" id="PTHR43080">
    <property type="entry name" value="CBS DOMAIN-CONTAINING PROTEIN CBSX3, MITOCHONDRIAL"/>
    <property type="match status" value="1"/>
</dbReference>
<reference evidence="4 5" key="1">
    <citation type="submission" date="2019-01" db="EMBL/GenBank/DDBJ databases">
        <authorList>
            <person name="Chen W.-M."/>
        </authorList>
    </citation>
    <scope>NUCLEOTIDE SEQUENCE [LARGE SCALE GENOMIC DNA]</scope>
    <source>
        <strain evidence="4 5">TER-1</strain>
    </source>
</reference>
<comment type="caution">
    <text evidence="4">The sequence shown here is derived from an EMBL/GenBank/DDBJ whole genome shotgun (WGS) entry which is preliminary data.</text>
</comment>
<dbReference type="AlphaFoldDB" id="A0A437PHF8"/>
<organism evidence="4 5">
    <name type="scientific">Methylobacterium oryzihabitans</name>
    <dbReference type="NCBI Taxonomy" id="2499852"/>
    <lineage>
        <taxon>Bacteria</taxon>
        <taxon>Pseudomonadati</taxon>
        <taxon>Pseudomonadota</taxon>
        <taxon>Alphaproteobacteria</taxon>
        <taxon>Hyphomicrobiales</taxon>
        <taxon>Methylobacteriaceae</taxon>
        <taxon>Methylobacterium</taxon>
    </lineage>
</organism>
<dbReference type="PANTHER" id="PTHR43080:SF2">
    <property type="entry name" value="CBS DOMAIN-CONTAINING PROTEIN"/>
    <property type="match status" value="1"/>
</dbReference>
<dbReference type="SUPFAM" id="SSF54631">
    <property type="entry name" value="CBS-domain pair"/>
    <property type="match status" value="1"/>
</dbReference>
<evidence type="ECO:0000256" key="2">
    <source>
        <dbReference type="PROSITE-ProRule" id="PRU00703"/>
    </source>
</evidence>
<keyword evidence="1 2" id="KW-0129">CBS domain</keyword>
<dbReference type="EMBL" id="SACP01000001">
    <property type="protein sequence ID" value="RVU21685.1"/>
    <property type="molecule type" value="Genomic_DNA"/>
</dbReference>
<gene>
    <name evidence="4" type="ORF">EOE48_01145</name>
</gene>
<name>A0A437PHF8_9HYPH</name>
<accession>A0A437PHF8</accession>
<dbReference type="Pfam" id="PF00571">
    <property type="entry name" value="CBS"/>
    <property type="match status" value="2"/>
</dbReference>
<protein>
    <submittedName>
        <fullName evidence="4">CBS domain-containing protein</fullName>
    </submittedName>
</protein>
<dbReference type="OrthoDB" id="9807125at2"/>
<evidence type="ECO:0000259" key="3">
    <source>
        <dbReference type="PROSITE" id="PS51371"/>
    </source>
</evidence>
<dbReference type="Gene3D" id="3.10.580.10">
    <property type="entry name" value="CBS-domain"/>
    <property type="match status" value="1"/>
</dbReference>
<dbReference type="SMART" id="SM00116">
    <property type="entry name" value="CBS"/>
    <property type="match status" value="2"/>
</dbReference>
<dbReference type="InterPro" id="IPR000644">
    <property type="entry name" value="CBS_dom"/>
</dbReference>
<proteinExistence type="predicted"/>
<dbReference type="RefSeq" id="WP_127726927.1">
    <property type="nucleotide sequence ID" value="NZ_SACP01000001.1"/>
</dbReference>
<evidence type="ECO:0000313" key="4">
    <source>
        <dbReference type="EMBL" id="RVU21685.1"/>
    </source>
</evidence>
<dbReference type="Proteomes" id="UP000286997">
    <property type="component" value="Unassembled WGS sequence"/>
</dbReference>
<dbReference type="InterPro" id="IPR044725">
    <property type="entry name" value="CBSX3_CBS_dom"/>
</dbReference>